<feature type="domain" description="Integrase catalytic" evidence="1">
    <location>
        <begin position="33"/>
        <end position="228"/>
    </location>
</feature>
<name>A0A841RFI9_9SPIO</name>
<reference evidence="2 3" key="1">
    <citation type="submission" date="2020-08" db="EMBL/GenBank/DDBJ databases">
        <title>Genomic Encyclopedia of Type Strains, Phase IV (KMG-IV): sequencing the most valuable type-strain genomes for metagenomic binning, comparative biology and taxonomic classification.</title>
        <authorList>
            <person name="Goeker M."/>
        </authorList>
    </citation>
    <scope>NUCLEOTIDE SEQUENCE [LARGE SCALE GENOMIC DNA]</scope>
    <source>
        <strain evidence="2 3">DSM 2461</strain>
    </source>
</reference>
<comment type="caution">
    <text evidence="2">The sequence shown here is derived from an EMBL/GenBank/DDBJ whole genome shotgun (WGS) entry which is preliminary data.</text>
</comment>
<gene>
    <name evidence="2" type="ORF">HNR50_004450</name>
</gene>
<evidence type="ECO:0000313" key="2">
    <source>
        <dbReference type="EMBL" id="MBB6482743.1"/>
    </source>
</evidence>
<dbReference type="Gene3D" id="3.30.420.10">
    <property type="entry name" value="Ribonuclease H-like superfamily/Ribonuclease H"/>
    <property type="match status" value="1"/>
</dbReference>
<feature type="non-terminal residue" evidence="2">
    <location>
        <position position="1"/>
    </location>
</feature>
<dbReference type="EMBL" id="JACHGJ010000024">
    <property type="protein sequence ID" value="MBB6482743.1"/>
    <property type="molecule type" value="Genomic_DNA"/>
</dbReference>
<dbReference type="PANTHER" id="PTHR35004">
    <property type="entry name" value="TRANSPOSASE RV3428C-RELATED"/>
    <property type="match status" value="1"/>
</dbReference>
<dbReference type="GO" id="GO:0003676">
    <property type="term" value="F:nucleic acid binding"/>
    <property type="evidence" value="ECO:0007669"/>
    <property type="project" value="InterPro"/>
</dbReference>
<dbReference type="InterPro" id="IPR036397">
    <property type="entry name" value="RNaseH_sf"/>
</dbReference>
<evidence type="ECO:0000259" key="1">
    <source>
        <dbReference type="PROSITE" id="PS50994"/>
    </source>
</evidence>
<dbReference type="NCBIfam" id="NF033546">
    <property type="entry name" value="transpos_IS21"/>
    <property type="match status" value="1"/>
</dbReference>
<dbReference type="PANTHER" id="PTHR35004:SF8">
    <property type="entry name" value="TRANSPOSASE RV3428C-RELATED"/>
    <property type="match status" value="1"/>
</dbReference>
<dbReference type="PROSITE" id="PS50994">
    <property type="entry name" value="INTEGRASE"/>
    <property type="match status" value="1"/>
</dbReference>
<evidence type="ECO:0000313" key="3">
    <source>
        <dbReference type="Proteomes" id="UP000587760"/>
    </source>
</evidence>
<accession>A0A841RFI9</accession>
<dbReference type="AlphaFoldDB" id="A0A841RFI9"/>
<dbReference type="Proteomes" id="UP000587760">
    <property type="component" value="Unassembled WGS sequence"/>
</dbReference>
<dbReference type="RefSeq" id="WP_184748977.1">
    <property type="nucleotide sequence ID" value="NZ_JACHGJ010000024.1"/>
</dbReference>
<keyword evidence="3" id="KW-1185">Reference proteome</keyword>
<dbReference type="InterPro" id="IPR001584">
    <property type="entry name" value="Integrase_cat-core"/>
</dbReference>
<dbReference type="GO" id="GO:0015074">
    <property type="term" value="P:DNA integration"/>
    <property type="evidence" value="ECO:0007669"/>
    <property type="project" value="InterPro"/>
</dbReference>
<protein>
    <submittedName>
        <fullName evidence="2">Transposase</fullName>
    </submittedName>
</protein>
<organism evidence="2 3">
    <name type="scientific">Spirochaeta isovalerica</name>
    <dbReference type="NCBI Taxonomy" id="150"/>
    <lineage>
        <taxon>Bacteria</taxon>
        <taxon>Pseudomonadati</taxon>
        <taxon>Spirochaetota</taxon>
        <taxon>Spirochaetia</taxon>
        <taxon>Spirochaetales</taxon>
        <taxon>Spirochaetaceae</taxon>
        <taxon>Spirochaeta</taxon>
    </lineage>
</organism>
<sequence>EEYLLEVPDGLKYTQFCYHFQQWREDGDVYMHMDHKAGDKMFVDYAGKKRDIVDPITGEVVSKELFVAILPASQLIYIEATDDQTKESFIRSLERAIRFFGGVTAAIVPDNLKSAVVKANFYEPEINPLLEDFADYYNTAILPARSGKPQDKAHVENAVKICYRRIIAPLRNEIFHSTENLNRAMWRELKKLNEKKLTKMTVSRIELFEEVERRELRSLPAERYPLKYFQDNTLVGFNYHFYLKEDGHYYSAPYLLKGKKVRVIYDDRNVALYHDNIRIWQHRRDRRRGGYTTKTEHMPAKHRFFKEWSPEKFRWWGGNVGEDTLRVVNYLLDSKPHPEQAYRTCMGILNLTNKYPLSVVNQACRSAWNMDWIGFKSIAEEAERIQIAMESAADESQLTLIPADHQNIRGAQYYR</sequence>
<proteinExistence type="predicted"/>